<evidence type="ECO:0000313" key="2">
    <source>
        <dbReference type="EMBL" id="CAG8841052.1"/>
    </source>
</evidence>
<reference evidence="2 3" key="1">
    <citation type="submission" date="2021-06" db="EMBL/GenBank/DDBJ databases">
        <authorList>
            <person name="Kallberg Y."/>
            <person name="Tangrot J."/>
            <person name="Rosling A."/>
        </authorList>
    </citation>
    <scope>NUCLEOTIDE SEQUENCE [LARGE SCALE GENOMIC DNA]</scope>
    <source>
        <strain evidence="2 3">120-4 pot B 10/14</strain>
    </source>
</reference>
<feature type="compositionally biased region" description="Polar residues" evidence="1">
    <location>
        <begin position="34"/>
        <end position="45"/>
    </location>
</feature>
<comment type="caution">
    <text evidence="2">The sequence shown here is derived from an EMBL/GenBank/DDBJ whole genome shotgun (WGS) entry which is preliminary data.</text>
</comment>
<protein>
    <submittedName>
        <fullName evidence="2">6483_t:CDS:1</fullName>
    </submittedName>
</protein>
<gene>
    <name evidence="2" type="ORF">GMARGA_LOCUS35221</name>
</gene>
<organism evidence="2 3">
    <name type="scientific">Gigaspora margarita</name>
    <dbReference type="NCBI Taxonomy" id="4874"/>
    <lineage>
        <taxon>Eukaryota</taxon>
        <taxon>Fungi</taxon>
        <taxon>Fungi incertae sedis</taxon>
        <taxon>Mucoromycota</taxon>
        <taxon>Glomeromycotina</taxon>
        <taxon>Glomeromycetes</taxon>
        <taxon>Diversisporales</taxon>
        <taxon>Gigasporaceae</taxon>
        <taxon>Gigaspora</taxon>
    </lineage>
</organism>
<feature type="region of interest" description="Disordered" evidence="1">
    <location>
        <begin position="1"/>
        <end position="64"/>
    </location>
</feature>
<keyword evidence="3" id="KW-1185">Reference proteome</keyword>
<evidence type="ECO:0000256" key="1">
    <source>
        <dbReference type="SAM" id="MobiDB-lite"/>
    </source>
</evidence>
<proteinExistence type="predicted"/>
<feature type="compositionally biased region" description="Acidic residues" evidence="1">
    <location>
        <begin position="46"/>
        <end position="56"/>
    </location>
</feature>
<feature type="compositionally biased region" description="Polar residues" evidence="1">
    <location>
        <begin position="7"/>
        <end position="21"/>
    </location>
</feature>
<dbReference type="Proteomes" id="UP000789901">
    <property type="component" value="Unassembled WGS sequence"/>
</dbReference>
<sequence>MLDEQTEVNNDFNNDTANPVIQDTYIFEDEEGSNNKLDINVTNSPYDDDNFSDEESNSSLDALE</sequence>
<feature type="non-terminal residue" evidence="2">
    <location>
        <position position="64"/>
    </location>
</feature>
<evidence type="ECO:0000313" key="3">
    <source>
        <dbReference type="Proteomes" id="UP000789901"/>
    </source>
</evidence>
<accession>A0ABN7WUY8</accession>
<dbReference type="EMBL" id="CAJVQB010064553">
    <property type="protein sequence ID" value="CAG8841052.1"/>
    <property type="molecule type" value="Genomic_DNA"/>
</dbReference>
<name>A0ABN7WUY8_GIGMA</name>